<comment type="subcellular location">
    <subcellularLocation>
        <location evidence="1">Membrane</location>
        <topology evidence="1">Multi-pass membrane protein</topology>
    </subcellularLocation>
</comment>
<organism evidence="8 9">
    <name type="scientific">Bifidobacterium breve</name>
    <dbReference type="NCBI Taxonomy" id="1685"/>
    <lineage>
        <taxon>Bacteria</taxon>
        <taxon>Bacillati</taxon>
        <taxon>Actinomycetota</taxon>
        <taxon>Actinomycetes</taxon>
        <taxon>Bifidobacteriales</taxon>
        <taxon>Bifidobacteriaceae</taxon>
        <taxon>Bifidobacterium</taxon>
    </lineage>
</organism>
<evidence type="ECO:0000313" key="9">
    <source>
        <dbReference type="Proteomes" id="UP000232496"/>
    </source>
</evidence>
<dbReference type="NCBIfam" id="NF037981">
    <property type="entry name" value="NCS2_1"/>
    <property type="match status" value="1"/>
</dbReference>
<evidence type="ECO:0000256" key="4">
    <source>
        <dbReference type="ARBA" id="ARBA00022692"/>
    </source>
</evidence>
<feature type="transmembrane region" description="Helical" evidence="7">
    <location>
        <begin position="79"/>
        <end position="97"/>
    </location>
</feature>
<dbReference type="GO" id="GO:0005886">
    <property type="term" value="C:plasma membrane"/>
    <property type="evidence" value="ECO:0007669"/>
    <property type="project" value="TreeGrafter"/>
</dbReference>
<evidence type="ECO:0000256" key="6">
    <source>
        <dbReference type="ARBA" id="ARBA00023136"/>
    </source>
</evidence>
<evidence type="ECO:0000313" key="8">
    <source>
        <dbReference type="EMBL" id="AUE18221.1"/>
    </source>
</evidence>
<feature type="transmembrane region" description="Helical" evidence="7">
    <location>
        <begin position="103"/>
        <end position="123"/>
    </location>
</feature>
<dbReference type="GO" id="GO:0042907">
    <property type="term" value="F:xanthine transmembrane transporter activity"/>
    <property type="evidence" value="ECO:0007669"/>
    <property type="project" value="TreeGrafter"/>
</dbReference>
<evidence type="ECO:0000256" key="2">
    <source>
        <dbReference type="ARBA" id="ARBA00008821"/>
    </source>
</evidence>
<keyword evidence="5 7" id="KW-1133">Transmembrane helix</keyword>
<gene>
    <name evidence="8" type="ORF">DRBB29_0656</name>
</gene>
<dbReference type="RefSeq" id="WP_106621491.1">
    <property type="nucleotide sequence ID" value="NZ_CP021552.1"/>
</dbReference>
<protein>
    <submittedName>
        <fullName evidence="8">Xanthine/uracil transport protein</fullName>
    </submittedName>
</protein>
<keyword evidence="4 7" id="KW-0812">Transmembrane</keyword>
<dbReference type="Proteomes" id="UP000232496">
    <property type="component" value="Chromosome"/>
</dbReference>
<feature type="transmembrane region" description="Helical" evidence="7">
    <location>
        <begin position="195"/>
        <end position="220"/>
    </location>
</feature>
<sequence>MDDEKTKLIFGVNDRVPVGQSIVLGLQHLLSMDLYVFPLLLASLVGLNFTDSTFLIQMCFFTCGIATLIQTFFCMKLPVVQGASFICLTALASIGAAKGMDVVAGSIIPGAIILVILGATGLFAKFVARCIPPYIGGLVIMIVGLSLSTTAVSGIASNDNKNLTGNLISGVVAAIVLLICTVIEYRTHNRLLSVFSVLISIIAGCIAAAFTGDISFASVGDAGWFQLPAFFHFGVPKFDAGSIAIVTFLYFLVLCETTGTWITVADVTGEQLTDNRYNSAVVGMGIGCLISSLFSGTPMTGYSSNAGVISITKIGSRQVIGVCGGLLLVLGLCPKIMAVLACIPGAVINGVFLIICQILIINGFKVVRQQRIDSRNGIVIGLSLAVTIGSMGIPSDVLAMFPDFVQYFLSSGTAVGALVAVILNLVLPSAEKIDNTLKTGSAEAAVAVDAPVAVK</sequence>
<evidence type="ECO:0000256" key="1">
    <source>
        <dbReference type="ARBA" id="ARBA00004141"/>
    </source>
</evidence>
<reference evidence="8 9" key="1">
    <citation type="submission" date="2017-09" db="EMBL/GenBank/DDBJ databases">
        <title>Comparative genomics and methylome analysis of the gut commensal Bifidobacterium breve.</title>
        <authorList>
            <person name="Bottacini F."/>
            <person name="Morrissey R."/>
            <person name="Roberts R.J."/>
            <person name="James K."/>
            <person name="van Breen J."/>
            <person name="Egan M."/>
            <person name="Lambert J."/>
            <person name="van Limpt K."/>
            <person name="Stanton C."/>
            <person name="Knol J."/>
            <person name="O' Connell Motherway M."/>
            <person name="van Sinderen D."/>
        </authorList>
    </citation>
    <scope>NUCLEOTIDE SEQUENCE [LARGE SCALE GENOMIC DNA]</scope>
    <source>
        <strain evidence="8 9">DRBB29</strain>
    </source>
</reference>
<evidence type="ECO:0000256" key="3">
    <source>
        <dbReference type="ARBA" id="ARBA00022448"/>
    </source>
</evidence>
<accession>A0AAN1IDY4</accession>
<feature type="transmembrane region" description="Helical" evidence="7">
    <location>
        <begin position="336"/>
        <end position="364"/>
    </location>
</feature>
<feature type="transmembrane region" description="Helical" evidence="7">
    <location>
        <begin position="163"/>
        <end position="183"/>
    </location>
</feature>
<feature type="transmembrane region" description="Helical" evidence="7">
    <location>
        <begin position="240"/>
        <end position="265"/>
    </location>
</feature>
<feature type="transmembrane region" description="Helical" evidence="7">
    <location>
        <begin position="277"/>
        <end position="295"/>
    </location>
</feature>
<feature type="transmembrane region" description="Helical" evidence="7">
    <location>
        <begin position="405"/>
        <end position="427"/>
    </location>
</feature>
<dbReference type="EMBL" id="CP023198">
    <property type="protein sequence ID" value="AUE18221.1"/>
    <property type="molecule type" value="Genomic_DNA"/>
</dbReference>
<proteinExistence type="inferred from homology"/>
<evidence type="ECO:0000256" key="7">
    <source>
        <dbReference type="SAM" id="Phobius"/>
    </source>
</evidence>
<name>A0AAN1IDY4_BIFBR</name>
<dbReference type="PANTHER" id="PTHR42810">
    <property type="entry name" value="PURINE PERMEASE C1399.01C-RELATED"/>
    <property type="match status" value="1"/>
</dbReference>
<feature type="transmembrane region" description="Helical" evidence="7">
    <location>
        <begin position="135"/>
        <end position="157"/>
    </location>
</feature>
<dbReference type="Pfam" id="PF00860">
    <property type="entry name" value="Xan_ur_permease"/>
    <property type="match status" value="1"/>
</dbReference>
<dbReference type="AlphaFoldDB" id="A0AAN1IDY4"/>
<dbReference type="InterPro" id="IPR006043">
    <property type="entry name" value="NCS2"/>
</dbReference>
<keyword evidence="6 7" id="KW-0472">Membrane</keyword>
<evidence type="ECO:0000256" key="5">
    <source>
        <dbReference type="ARBA" id="ARBA00022989"/>
    </source>
</evidence>
<dbReference type="PANTHER" id="PTHR42810:SF2">
    <property type="entry name" value="PURINE PERMEASE C1399.01C-RELATED"/>
    <property type="match status" value="1"/>
</dbReference>
<keyword evidence="3" id="KW-0813">Transport</keyword>
<comment type="similarity">
    <text evidence="2">Belongs to the nucleobase:cation symporter-2 (NCS2) (TC 2.A.40) family.</text>
</comment>